<reference evidence="2" key="1">
    <citation type="submission" date="1998-04" db="EMBL/GenBank/DDBJ databases">
        <title>The A. thaliana Genome Sequencing Project.</title>
        <authorList>
            <person name="WashU"/>
        </authorList>
    </citation>
    <scope>NUCLEOTIDE SEQUENCE</scope>
</reference>
<reference evidence="2" key="2">
    <citation type="submission" date="1998-04" db="EMBL/GenBank/DDBJ databases">
        <title>The sequence of A. thaliana F7N22.</title>
        <authorList>
            <person name="Dante M."/>
        </authorList>
    </citation>
    <scope>NUCLEOTIDE SEQUENCE</scope>
</reference>
<sequence length="579" mass="66041">MTDINTNSKIVGNTTVVETPDEVALHLAKELEKTQITDSGMDNVRRNLFANDSTNTTIPSSASQGMMPDFINMERYLTEDPPIVPQGTTYVYTVGGMDTWAQGDYCCKGLILNRLVNDLFDLYNKAKSSKTLWLTLENKYKTDESGMQRFSTAKFLNFKMVDSKPIMEQVEALQRISQEIELEGMSICNVFKTNCLIEKLPPGWLDFKNYLNFKRKAMTFDDLVRRLMIEGNNYGAHAGAQNQGHDVNVAEHKAKLKGKGKGFSIPQKNLKVSSTTNFKKSNPERKFKGKCHHCGKIGHKGDVCKSKAKDVKSQANLTEEDMVAVVTECNMVDDNQVEWYYDTGCTTHICTDRTMFSTYVKNKSNEQLFMGNTAMSMIEGGLVKMSVMTVFPKNVASASVVEMNENPITYLVESFTTWHERLGHVNYKIMRKMQNMNLIPKFKTNQEKCEVCVHAKLTKTPSPRVERTTEPMNLIPKFKTNQEKCELCVQAKLTKTPSPRVERTTEPLGLIYTDLCDLKYVQTRGGKKFFVTFIDDCTRYYYVYLLHSKDEALVKFKEFTLEVENQLQRTIKIVRSDRG</sequence>
<evidence type="ECO:0000313" key="2">
    <source>
        <dbReference type="EMBL" id="AAC13580.1"/>
    </source>
</evidence>
<name>O65223_ARATH</name>
<dbReference type="InterPro" id="IPR036397">
    <property type="entry name" value="RNaseH_sf"/>
</dbReference>
<dbReference type="PANTHER" id="PTHR47592:SF27">
    <property type="entry name" value="OS08G0421700 PROTEIN"/>
    <property type="match status" value="1"/>
</dbReference>
<dbReference type="GO" id="GO:0015074">
    <property type="term" value="P:DNA integration"/>
    <property type="evidence" value="ECO:0007669"/>
    <property type="project" value="InterPro"/>
</dbReference>
<dbReference type="ExpressionAtlas" id="O65223">
    <property type="expression patterns" value="baseline and differential"/>
</dbReference>
<dbReference type="Gene3D" id="3.30.420.10">
    <property type="entry name" value="Ribonuclease H-like superfamily/Ribonuclease H"/>
    <property type="match status" value="1"/>
</dbReference>
<accession>O65223</accession>
<protein>
    <submittedName>
        <fullName evidence="2">F7N22.6 protein</fullName>
    </submittedName>
    <submittedName>
        <fullName evidence="3">Similarity to retroelement pol polyprotein</fullName>
    </submittedName>
</protein>
<reference evidence="2" key="3">
    <citation type="submission" date="1998-04" db="EMBL/GenBank/DDBJ databases">
        <authorList>
            <person name="Waterston R."/>
        </authorList>
    </citation>
    <scope>NUCLEOTIDE SEQUENCE</scope>
</reference>
<evidence type="ECO:0000313" key="3">
    <source>
        <dbReference type="EMBL" id="BAA97405.1"/>
    </source>
</evidence>
<dbReference type="GO" id="GO:0003676">
    <property type="term" value="F:nucleic acid binding"/>
    <property type="evidence" value="ECO:0007669"/>
    <property type="project" value="InterPro"/>
</dbReference>
<dbReference type="EMBL" id="AF058825">
    <property type="protein sequence ID" value="AAC13580.1"/>
    <property type="molecule type" value="Genomic_DNA"/>
</dbReference>
<dbReference type="Pfam" id="PF22936">
    <property type="entry name" value="Pol_BBD"/>
    <property type="match status" value="1"/>
</dbReference>
<dbReference type="Pfam" id="PF13976">
    <property type="entry name" value="gag_pre-integrs"/>
    <property type="match status" value="1"/>
</dbReference>
<dbReference type="InterPro" id="IPR012337">
    <property type="entry name" value="RNaseH-like_sf"/>
</dbReference>
<dbReference type="PANTHER" id="PTHR47592">
    <property type="entry name" value="PBF68 PROTEIN"/>
    <property type="match status" value="1"/>
</dbReference>
<reference evidence="3" key="4">
    <citation type="journal article" date="2000" name="DNA Res.">
        <title>Structural analysis of Arabidopsis thaliana chromosome 5. X. Sequence features of the regions of 3,076,755 bp covered by sixty P1 and TAC clones.</title>
        <authorList>
            <person name="Sato S."/>
            <person name="Nakamura Y."/>
            <person name="Kaneko T."/>
            <person name="Katoh T."/>
            <person name="Asamizu E."/>
            <person name="Kotani H."/>
            <person name="Tabata S."/>
        </authorList>
    </citation>
    <scope>NUCLEOTIDE SEQUENCE [LARGE SCALE GENOMIC DNA]</scope>
    <source>
        <strain>cv. Columbia</strain>
    </source>
</reference>
<dbReference type="PIR" id="T01160">
    <property type="entry name" value="T01160"/>
</dbReference>
<reference key="5">
    <citation type="journal article" date="2000" name="Nature">
        <title>Sequence and analysis of chromosome 5 of the plant Arabidopsis thaliana.</title>
        <authorList>
            <consortium name="Kazusa DNA Research Institute"/>
            <consortium name="Cold Spring Harbor and Washington University in St Louis Sequencing Consortium"/>
            <consortium name="European Union Arabidopsis Genome Sequencing Consortium"/>
            <person name="Tabata S."/>
            <person name="Kaneko T."/>
            <person name="Nakamura Y."/>
            <person name="Kotani H."/>
            <person name="Kato T."/>
            <person name="Asamizu E."/>
            <person name="Miyajima N."/>
            <person name="Sasamoto S."/>
            <person name="Kimura T."/>
            <person name="Hosouchi T."/>
            <person name="Kawashima K."/>
            <person name="Kohara M."/>
            <person name="Matsumoto M."/>
            <person name="Matsuno A."/>
            <person name="Muraki A."/>
            <person name="Nakayama S."/>
            <person name="Nakazaki N."/>
            <person name="Naruo K."/>
            <person name="Okumura S."/>
            <person name="Shinpo S."/>
            <person name="Takeuchi C."/>
            <person name="Wada T."/>
            <person name="Watanabe A."/>
            <person name="Yamada M."/>
            <person name="Yasuda M."/>
            <person name="Sato S."/>
            <person name="de la Bastide M."/>
            <person name="Huang E."/>
            <person name="Spiegel L."/>
            <person name="Gnoj L."/>
            <person name="O'Shaughnessy A."/>
            <person name="Preston R."/>
            <person name="Habermann K."/>
            <person name="Murray J."/>
            <person name="Johnson D."/>
            <person name="Rohlfing T."/>
            <person name="Nelson J."/>
            <person name="Stoneking T."/>
            <person name="Pepin K."/>
            <person name="Spieth J."/>
            <person name="Sekhon M."/>
            <person name="Armstrong J."/>
            <person name="Becker M."/>
            <person name="Belter E."/>
            <person name="Cordum H."/>
            <person name="Cordes M."/>
            <person name="Courtney L."/>
            <person name="Courtney W."/>
            <person name="Dante M."/>
            <person name="Du H."/>
            <person name="Edwards J."/>
            <person name="Fryman J."/>
            <person name="Haakensen B."/>
            <person name="Lamar E."/>
            <person name="Latreille P."/>
            <person name="Leonard S."/>
            <person name="Meyer R."/>
            <person name="Mulvaney E."/>
            <person name="Ozersky P."/>
            <person name="Riley A."/>
            <person name="Strowmatt C."/>
            <person name="Wagner-McPherson C."/>
            <person name="Wollam A."/>
            <person name="Yoakum M."/>
            <person name="Bell M."/>
            <person name="Dedhia N."/>
            <person name="Parnell L."/>
            <person name="Shah R."/>
            <person name="Rodriguez M."/>
            <person name="See L.H."/>
            <person name="Vil D."/>
            <person name="Baker J."/>
            <person name="Kirchoff K."/>
            <person name="Toth K."/>
            <person name="King L."/>
            <person name="Bahret A."/>
            <person name="Miller B."/>
            <person name="Marra M."/>
            <person name="Martienssen R."/>
            <person name="McCombie W.R."/>
            <person name="Wilson R.K."/>
            <person name="Murphy G."/>
            <person name="Bancroft I."/>
            <person name="Volckaert G."/>
            <person name="Wambutt R."/>
            <person name="Dusterhoft A."/>
            <person name="Stiekema W."/>
            <person name="Pohl T."/>
            <person name="Entian K.D."/>
            <person name="Terryn N."/>
            <person name="Hartley N."/>
            <person name="Bent E."/>
            <person name="Johnson S."/>
            <person name="Langham S.A."/>
            <person name="McCullagh B."/>
            <person name="Robben J."/>
            <person name="Grymonprez B."/>
            <person name="Zimmermann W."/>
            <person name="Ramsperger U."/>
            <person name="Wedler H."/>
            <person name="Balke K."/>
            <person name="Wedler E."/>
            <person name="Peters S."/>
            <person name="van Staveren M."/>
            <person name="Dirkse W."/>
            <person name="Mooijman P."/>
            <person name="Lankhorst R.K."/>
            <person name="Weitzenegger T."/>
            <person name="Bothe G."/>
            <person name="Rose M."/>
            <person name="Hauf J."/>
            <person name="Berneiser S."/>
            <person name="Hempel S."/>
            <person name="Feldpausch M."/>
            <person name="Lamberth S."/>
            <person name="Villarroel R."/>
            <person name="Gielen J."/>
            <person name="Ardiles W."/>
            <person name="Bents O."/>
            <person name="Lemcke K."/>
            <person name="Kolesov G."/>
            <person name="Mayer K."/>
            <person name="Rudd S."/>
            <person name="Schoof H."/>
            <person name="Schueller C."/>
            <person name="Zaccaria P."/>
            <person name="Mewes H.W."/>
            <person name="Bevan M."/>
            <person name="Fransz P."/>
        </authorList>
    </citation>
    <scope>NUCLEOTIDE SEQUENCE [LARGE SCALE GENOMIC DNA]</scope>
    <source>
        <strain>cv. Columbia</strain>
    </source>
</reference>
<feature type="domain" description="Integrase catalytic" evidence="1">
    <location>
        <begin position="503"/>
        <end position="579"/>
    </location>
</feature>
<dbReference type="EMBL" id="AB024037">
    <property type="protein sequence ID" value="BAA97405.1"/>
    <property type="molecule type" value="Genomic_DNA"/>
</dbReference>
<proteinExistence type="predicted"/>
<dbReference type="Pfam" id="PF14223">
    <property type="entry name" value="Retrotran_gag_2"/>
    <property type="match status" value="1"/>
</dbReference>
<dbReference type="InterPro" id="IPR025724">
    <property type="entry name" value="GAG-pre-integrase_dom"/>
</dbReference>
<dbReference type="InterPro" id="IPR054722">
    <property type="entry name" value="PolX-like_BBD"/>
</dbReference>
<dbReference type="AlphaFoldDB" id="O65223"/>
<gene>
    <name evidence="2" type="primary">F7N22.6</name>
</gene>
<organism evidence="2">
    <name type="scientific">Arabidopsis thaliana</name>
    <name type="common">Mouse-ear cress</name>
    <dbReference type="NCBI Taxonomy" id="3702"/>
    <lineage>
        <taxon>Eukaryota</taxon>
        <taxon>Viridiplantae</taxon>
        <taxon>Streptophyta</taxon>
        <taxon>Embryophyta</taxon>
        <taxon>Tracheophyta</taxon>
        <taxon>Spermatophyta</taxon>
        <taxon>Magnoliopsida</taxon>
        <taxon>eudicotyledons</taxon>
        <taxon>Gunneridae</taxon>
        <taxon>Pentapetalae</taxon>
        <taxon>rosids</taxon>
        <taxon>malvids</taxon>
        <taxon>Brassicales</taxon>
        <taxon>Brassicaceae</taxon>
        <taxon>Camelineae</taxon>
        <taxon>Arabidopsis</taxon>
    </lineage>
</organism>
<evidence type="ECO:0000259" key="1">
    <source>
        <dbReference type="PROSITE" id="PS50994"/>
    </source>
</evidence>
<dbReference type="SUPFAM" id="SSF53098">
    <property type="entry name" value="Ribonuclease H-like"/>
    <property type="match status" value="1"/>
</dbReference>
<dbReference type="PROSITE" id="PS50994">
    <property type="entry name" value="INTEGRASE"/>
    <property type="match status" value="1"/>
</dbReference>
<dbReference type="InterPro" id="IPR001584">
    <property type="entry name" value="Integrase_cat-core"/>
</dbReference>